<comment type="subcellular location">
    <subcellularLocation>
        <location evidence="1">Cell membrane</location>
        <topology evidence="1">Multi-pass membrane protein</topology>
    </subcellularLocation>
</comment>
<proteinExistence type="predicted"/>
<dbReference type="GO" id="GO:0030420">
    <property type="term" value="P:establishment of competence for transformation"/>
    <property type="evidence" value="ECO:0007669"/>
    <property type="project" value="InterPro"/>
</dbReference>
<sequence length="749" mass="84724">MTLFFHYWTLISLSIGIITAPYWPKMPQVEWSLICVVLLLLSRTMPRLRWGCGLYIACLTILVHGYAVNQQMKVLFQSGRDITITAKVDSLFTQISHGFEGTLVLRSINGQNVTRFFQPKIRFIAPTALFIGDVIHTQIRLKPILGRFNQVGYDQEAHYFSENILATATMSGTRFRLEQFGSFKQRLITRVQQQTEGLPSQALILALSFGIKNHIDALTWQALKNSGLSHLMAISGLHIGIAFGVGWGLGTLLLRISFAMYRAPYLLGMICALTYAWLAGMTLPTQRALVMCVIYSMLLMTGWRLTASYKWLVTLCVVLLFNPFSTLSSGFWLSFVAVGVIFLFISRQPVQSSFKPWYKLTSLISVQVWIFVGMMPLSLVWFYGVSSVSPLYNLVFVPLFSIVIVPLILIALMTSSAASISTTIWKGVDWLLIWVHEAISAAHFGWFAVASIYIPAVVVLLMVIIIWPLLTPLFRLWCGALLSGYWLFSSVKQDSQWRVDVLDVGHGLAVLIQQGERAYLYDTGTAWLSGGFAQDVITPLMHKRGIKYLDGLVLSHLDFDHAGGREFIEHYWQPPLRLASQTLPGYQTCAQGVKWRWHRLELEAFWPPNRVDRAYNAHSCVLRISDGRFSILLAGDISALGEWLMIRQPNLASDIVIVPHHGSRTSSSQGFVRKVDAKLAIASLEKDGRWGLPDQKVVNRYLENGAIWFDTGSSGQITLDFYSNYWLAKQLRETHGQSWYRQMLRNRVE</sequence>
<dbReference type="OrthoDB" id="9761531at2"/>
<keyword evidence="3 6" id="KW-0812">Transmembrane</keyword>
<dbReference type="InterPro" id="IPR004797">
    <property type="entry name" value="Competence_ComEC/Rec2"/>
</dbReference>
<feature type="transmembrane region" description="Helical" evidence="6">
    <location>
        <begin position="48"/>
        <end position="68"/>
    </location>
</feature>
<organism evidence="8 9">
    <name type="scientific">Vibrio xiamenensis</name>
    <dbReference type="NCBI Taxonomy" id="861298"/>
    <lineage>
        <taxon>Bacteria</taxon>
        <taxon>Pseudomonadati</taxon>
        <taxon>Pseudomonadota</taxon>
        <taxon>Gammaproteobacteria</taxon>
        <taxon>Vibrionales</taxon>
        <taxon>Vibrionaceae</taxon>
        <taxon>Vibrio</taxon>
    </lineage>
</organism>
<keyword evidence="5 6" id="KW-0472">Membrane</keyword>
<feature type="transmembrane region" description="Helical" evidence="6">
    <location>
        <begin position="395"/>
        <end position="418"/>
    </location>
</feature>
<evidence type="ECO:0000256" key="4">
    <source>
        <dbReference type="ARBA" id="ARBA00022989"/>
    </source>
</evidence>
<keyword evidence="2" id="KW-1003">Cell membrane</keyword>
<feature type="transmembrane region" description="Helical" evidence="6">
    <location>
        <begin position="263"/>
        <end position="281"/>
    </location>
</feature>
<feature type="transmembrane region" description="Helical" evidence="6">
    <location>
        <begin position="288"/>
        <end position="306"/>
    </location>
</feature>
<feature type="transmembrane region" description="Helical" evidence="6">
    <location>
        <begin position="312"/>
        <end position="345"/>
    </location>
</feature>
<feature type="transmembrane region" description="Helical" evidence="6">
    <location>
        <begin position="231"/>
        <end position="257"/>
    </location>
</feature>
<dbReference type="Gene3D" id="3.60.15.10">
    <property type="entry name" value="Ribonuclease Z/Hydroxyacylglutathione hydrolase-like"/>
    <property type="match status" value="1"/>
</dbReference>
<dbReference type="Pfam" id="PF03772">
    <property type="entry name" value="Competence"/>
    <property type="match status" value="1"/>
</dbReference>
<evidence type="ECO:0000259" key="7">
    <source>
        <dbReference type="SMART" id="SM00849"/>
    </source>
</evidence>
<dbReference type="Pfam" id="PF00753">
    <property type="entry name" value="Lactamase_B"/>
    <property type="match status" value="1"/>
</dbReference>
<dbReference type="InterPro" id="IPR001279">
    <property type="entry name" value="Metallo-B-lactamas"/>
</dbReference>
<dbReference type="PANTHER" id="PTHR30619:SF1">
    <property type="entry name" value="RECOMBINATION PROTEIN 2"/>
    <property type="match status" value="1"/>
</dbReference>
<dbReference type="AlphaFoldDB" id="A0A1G7WQU7"/>
<evidence type="ECO:0000256" key="5">
    <source>
        <dbReference type="ARBA" id="ARBA00023136"/>
    </source>
</evidence>
<dbReference type="EMBL" id="FNDD01000002">
    <property type="protein sequence ID" value="SDG74337.1"/>
    <property type="molecule type" value="Genomic_DNA"/>
</dbReference>
<dbReference type="CDD" id="cd07731">
    <property type="entry name" value="ComA-like_MBL-fold"/>
    <property type="match status" value="1"/>
</dbReference>
<evidence type="ECO:0000256" key="2">
    <source>
        <dbReference type="ARBA" id="ARBA00022475"/>
    </source>
</evidence>
<feature type="transmembrane region" description="Helical" evidence="6">
    <location>
        <begin position="7"/>
        <end position="23"/>
    </location>
</feature>
<evidence type="ECO:0000313" key="8">
    <source>
        <dbReference type="EMBL" id="SDG74337.1"/>
    </source>
</evidence>
<feature type="domain" description="Metallo-beta-lactamase" evidence="7">
    <location>
        <begin position="506"/>
        <end position="684"/>
    </location>
</feature>
<dbReference type="InterPro" id="IPR035681">
    <property type="entry name" value="ComA-like_MBL"/>
</dbReference>
<gene>
    <name evidence="8" type="ORF">SAMN04488136_102117</name>
</gene>
<keyword evidence="4 6" id="KW-1133">Transmembrane helix</keyword>
<protein>
    <submittedName>
        <fullName evidence="8">Competence protein ComEC</fullName>
    </submittedName>
</protein>
<dbReference type="Proteomes" id="UP000198854">
    <property type="component" value="Unassembled WGS sequence"/>
</dbReference>
<dbReference type="InterPro" id="IPR052159">
    <property type="entry name" value="Competence_DNA_uptake"/>
</dbReference>
<dbReference type="SUPFAM" id="SSF56281">
    <property type="entry name" value="Metallo-hydrolase/oxidoreductase"/>
    <property type="match status" value="1"/>
</dbReference>
<dbReference type="PANTHER" id="PTHR30619">
    <property type="entry name" value="DNA INTERNALIZATION/COMPETENCE PROTEIN COMEC/REC2"/>
    <property type="match status" value="1"/>
</dbReference>
<name>A0A1G7WQU7_9VIBR</name>
<accession>A0A1G7WQU7</accession>
<feature type="transmembrane region" description="Helical" evidence="6">
    <location>
        <begin position="357"/>
        <end position="383"/>
    </location>
</feature>
<dbReference type="NCBIfam" id="TIGR00360">
    <property type="entry name" value="ComEC_N-term"/>
    <property type="match status" value="1"/>
</dbReference>
<keyword evidence="9" id="KW-1185">Reference proteome</keyword>
<evidence type="ECO:0000256" key="3">
    <source>
        <dbReference type="ARBA" id="ARBA00022692"/>
    </source>
</evidence>
<dbReference type="STRING" id="861298.SAMN04488136_102117"/>
<dbReference type="SMART" id="SM00849">
    <property type="entry name" value="Lactamase_B"/>
    <property type="match status" value="1"/>
</dbReference>
<evidence type="ECO:0000256" key="1">
    <source>
        <dbReference type="ARBA" id="ARBA00004651"/>
    </source>
</evidence>
<dbReference type="NCBIfam" id="TIGR00361">
    <property type="entry name" value="ComEC_Rec2"/>
    <property type="match status" value="1"/>
</dbReference>
<dbReference type="InterPro" id="IPR004477">
    <property type="entry name" value="ComEC_N"/>
</dbReference>
<dbReference type="GO" id="GO:0005886">
    <property type="term" value="C:plasma membrane"/>
    <property type="evidence" value="ECO:0007669"/>
    <property type="project" value="UniProtKB-SubCell"/>
</dbReference>
<reference evidence="8 9" key="1">
    <citation type="submission" date="2016-10" db="EMBL/GenBank/DDBJ databases">
        <authorList>
            <person name="de Groot N.N."/>
        </authorList>
    </citation>
    <scope>NUCLEOTIDE SEQUENCE [LARGE SCALE GENOMIC DNA]</scope>
    <source>
        <strain evidence="8 9">CGMCC 1.10228</strain>
    </source>
</reference>
<dbReference type="InterPro" id="IPR036866">
    <property type="entry name" value="RibonucZ/Hydroxyglut_hydro"/>
</dbReference>
<evidence type="ECO:0000256" key="6">
    <source>
        <dbReference type="SAM" id="Phobius"/>
    </source>
</evidence>
<evidence type="ECO:0000313" key="9">
    <source>
        <dbReference type="Proteomes" id="UP000198854"/>
    </source>
</evidence>